<dbReference type="SUPFAM" id="SSF52283">
    <property type="entry name" value="Formate/glycerate dehydrogenase catalytic domain-like"/>
    <property type="match status" value="1"/>
</dbReference>
<keyword evidence="7" id="KW-1185">Reference proteome</keyword>
<dbReference type="GO" id="GO:0051287">
    <property type="term" value="F:NAD binding"/>
    <property type="evidence" value="ECO:0007669"/>
    <property type="project" value="InterPro"/>
</dbReference>
<proteinExistence type="inferred from homology"/>
<dbReference type="PROSITE" id="PS00065">
    <property type="entry name" value="D_2_HYDROXYACID_DH_1"/>
    <property type="match status" value="1"/>
</dbReference>
<dbReference type="InterPro" id="IPR006140">
    <property type="entry name" value="D-isomer_DH_NAD-bd"/>
</dbReference>
<dbReference type="EMBL" id="JACJIQ010000007">
    <property type="protein sequence ID" value="MBA9077522.1"/>
    <property type="molecule type" value="Genomic_DNA"/>
</dbReference>
<reference evidence="6 7" key="1">
    <citation type="submission" date="2020-08" db="EMBL/GenBank/DDBJ databases">
        <title>Genomic Encyclopedia of Type Strains, Phase IV (KMG-IV): sequencing the most valuable type-strain genomes for metagenomic binning, comparative biology and taxonomic classification.</title>
        <authorList>
            <person name="Goeker M."/>
        </authorList>
    </citation>
    <scope>NUCLEOTIDE SEQUENCE [LARGE SCALE GENOMIC DNA]</scope>
    <source>
        <strain evidence="6 7">DSM 29854</strain>
    </source>
</reference>
<gene>
    <name evidence="6" type="ORF">FHS90_002235</name>
</gene>
<dbReference type="FunFam" id="3.40.50.720:FF:000041">
    <property type="entry name" value="D-3-phosphoglycerate dehydrogenase"/>
    <property type="match status" value="1"/>
</dbReference>
<dbReference type="EC" id="1.1.1.28" evidence="6"/>
<dbReference type="PROSITE" id="PS00671">
    <property type="entry name" value="D_2_HYDROXYACID_DH_3"/>
    <property type="match status" value="1"/>
</dbReference>
<comment type="similarity">
    <text evidence="1 4">Belongs to the D-isomer specific 2-hydroxyacid dehydrogenase family.</text>
</comment>
<evidence type="ECO:0000256" key="1">
    <source>
        <dbReference type="ARBA" id="ARBA00005854"/>
    </source>
</evidence>
<dbReference type="GO" id="GO:0008720">
    <property type="term" value="F:D-lactate dehydrogenase (NAD+) activity"/>
    <property type="evidence" value="ECO:0007669"/>
    <property type="project" value="UniProtKB-EC"/>
</dbReference>
<evidence type="ECO:0000259" key="5">
    <source>
        <dbReference type="SMART" id="SM00997"/>
    </source>
</evidence>
<dbReference type="PANTHER" id="PTHR43026">
    <property type="entry name" value="2-HYDROXYACID DEHYDROGENASE HOMOLOG 1-RELATED"/>
    <property type="match status" value="1"/>
</dbReference>
<dbReference type="RefSeq" id="WP_182513032.1">
    <property type="nucleotide sequence ID" value="NZ_JACJIQ010000007.1"/>
</dbReference>
<dbReference type="InterPro" id="IPR006139">
    <property type="entry name" value="D-isomer_2_OHA_DH_cat_dom"/>
</dbReference>
<evidence type="ECO:0000313" key="7">
    <source>
        <dbReference type="Proteomes" id="UP000563094"/>
    </source>
</evidence>
<dbReference type="InterPro" id="IPR058205">
    <property type="entry name" value="D-LDH-like"/>
</dbReference>
<protein>
    <submittedName>
        <fullName evidence="6">D-lactate dehydrogenase</fullName>
        <ecNumber evidence="6">1.1.1.28</ecNumber>
    </submittedName>
</protein>
<dbReference type="GO" id="GO:0047545">
    <property type="term" value="F:(S)-2-hydroxyglutarate dehydrogenase activity"/>
    <property type="evidence" value="ECO:0007669"/>
    <property type="project" value="UniProtKB-ARBA"/>
</dbReference>
<dbReference type="PANTHER" id="PTHR43026:SF1">
    <property type="entry name" value="2-HYDROXYACID DEHYDROGENASE HOMOLOG 1-RELATED"/>
    <property type="match status" value="1"/>
</dbReference>
<dbReference type="InterPro" id="IPR015878">
    <property type="entry name" value="Ado_hCys_hydrolase_NAD-bd"/>
</dbReference>
<feature type="domain" description="S-adenosyl-L-homocysteine hydrolase NAD binding" evidence="5">
    <location>
        <begin position="135"/>
        <end position="254"/>
    </location>
</feature>
<keyword evidence="3" id="KW-0520">NAD</keyword>
<evidence type="ECO:0000256" key="3">
    <source>
        <dbReference type="ARBA" id="ARBA00023027"/>
    </source>
</evidence>
<accession>A0A839GF35</accession>
<sequence>MHVNVFSAHAFEQEFLLQANQGRHQLQFIPETLSLKNAAKAMGSKAVALFTSDDASLHVLEKLHVLGVHYVALRSAGFDHVNLPKATELKMRVASVPAYSPYAIAEHAVALLLALNRKLVLAHTQIEQNNFSLDNLIGFDLHGKTVGIIGMGKIGGIVARIMHGFGCRVLVYDVVPVTAAAAPVEQVSMERLLHESDIISLHAPLNEATHYLINRATIAQMKDGVYLINTSRGGLINTEDLVEALKSGKVGAAGLDVYEKEKPLFFKDLSGQPLHDDLFETLRALPNVLITGHQGFLTQTALRNIADTTLYNLNQWDQGEASVNELNHVPL</sequence>
<evidence type="ECO:0000256" key="2">
    <source>
        <dbReference type="ARBA" id="ARBA00023002"/>
    </source>
</evidence>
<organism evidence="6 7">
    <name type="scientific">Rufibacter quisquiliarum</name>
    <dbReference type="NCBI Taxonomy" id="1549639"/>
    <lineage>
        <taxon>Bacteria</taxon>
        <taxon>Pseudomonadati</taxon>
        <taxon>Bacteroidota</taxon>
        <taxon>Cytophagia</taxon>
        <taxon>Cytophagales</taxon>
        <taxon>Hymenobacteraceae</taxon>
        <taxon>Rufibacter</taxon>
    </lineage>
</organism>
<name>A0A839GF35_9BACT</name>
<dbReference type="GO" id="GO:0004617">
    <property type="term" value="F:phosphoglycerate dehydrogenase activity"/>
    <property type="evidence" value="ECO:0007669"/>
    <property type="project" value="UniProtKB-ARBA"/>
</dbReference>
<dbReference type="InterPro" id="IPR036291">
    <property type="entry name" value="NAD(P)-bd_dom_sf"/>
</dbReference>
<dbReference type="SUPFAM" id="SSF51735">
    <property type="entry name" value="NAD(P)-binding Rossmann-fold domains"/>
    <property type="match status" value="1"/>
</dbReference>
<dbReference type="InterPro" id="IPR029753">
    <property type="entry name" value="D-isomer_DH_CS"/>
</dbReference>
<dbReference type="PROSITE" id="PS00670">
    <property type="entry name" value="D_2_HYDROXYACID_DH_2"/>
    <property type="match status" value="1"/>
</dbReference>
<dbReference type="Pfam" id="PF02826">
    <property type="entry name" value="2-Hacid_dh_C"/>
    <property type="match status" value="1"/>
</dbReference>
<dbReference type="AlphaFoldDB" id="A0A839GF35"/>
<dbReference type="InterPro" id="IPR029752">
    <property type="entry name" value="D-isomer_DH_CS1"/>
</dbReference>
<dbReference type="Gene3D" id="3.40.50.720">
    <property type="entry name" value="NAD(P)-binding Rossmann-like Domain"/>
    <property type="match status" value="2"/>
</dbReference>
<comment type="caution">
    <text evidence="6">The sequence shown here is derived from an EMBL/GenBank/DDBJ whole genome shotgun (WGS) entry which is preliminary data.</text>
</comment>
<evidence type="ECO:0000256" key="4">
    <source>
        <dbReference type="RuleBase" id="RU003719"/>
    </source>
</evidence>
<dbReference type="GO" id="GO:0006564">
    <property type="term" value="P:L-serine biosynthetic process"/>
    <property type="evidence" value="ECO:0007669"/>
    <property type="project" value="UniProtKB-ARBA"/>
</dbReference>
<dbReference type="SMART" id="SM00997">
    <property type="entry name" value="AdoHcyase_NAD"/>
    <property type="match status" value="1"/>
</dbReference>
<evidence type="ECO:0000313" key="6">
    <source>
        <dbReference type="EMBL" id="MBA9077522.1"/>
    </source>
</evidence>
<keyword evidence="2 4" id="KW-0560">Oxidoreductase</keyword>
<dbReference type="Pfam" id="PF00389">
    <property type="entry name" value="2-Hacid_dh"/>
    <property type="match status" value="1"/>
</dbReference>
<dbReference type="Proteomes" id="UP000563094">
    <property type="component" value="Unassembled WGS sequence"/>
</dbReference>
<dbReference type="CDD" id="cd12183">
    <property type="entry name" value="LDH_like_2"/>
    <property type="match status" value="1"/>
</dbReference>